<evidence type="ECO:0000313" key="2">
    <source>
        <dbReference type="Proteomes" id="UP000594121"/>
    </source>
</evidence>
<dbReference type="GeneID" id="59148502"/>
<sequence length="221" mass="25188">MAESLAKVAVRLRKAFGSATVDTYTLNRVYLMAVTEMLEKYGYPATALRLFEWGYAMGHAYMLKLERELEKLKPEPKVTRMVAWLAWYMFSGTKPKIEQRVIPEPGFPYPVSVTYVRDPNSPWDQEIFLGEYRRASHYPAGAYEAAGNTYGVLVTKGAIRTLARITKAISAGDKYTELAFVTVPAQLASEDYIESLVPGFFSEIPFKKSQELYEKYFGIKW</sequence>
<keyword evidence="2" id="KW-1185">Reference proteome</keyword>
<proteinExistence type="predicted"/>
<dbReference type="InParanoid" id="A0A7L9FH29"/>
<evidence type="ECO:0000313" key="1">
    <source>
        <dbReference type="EMBL" id="QOJ79138.1"/>
    </source>
</evidence>
<organism evidence="1 2">
    <name type="scientific">Infirmifilum lucidum</name>
    <dbReference type="NCBI Taxonomy" id="2776706"/>
    <lineage>
        <taxon>Archaea</taxon>
        <taxon>Thermoproteota</taxon>
        <taxon>Thermoprotei</taxon>
        <taxon>Thermofilales</taxon>
        <taxon>Thermofilaceae</taxon>
        <taxon>Infirmifilum</taxon>
    </lineage>
</organism>
<name>A0A7L9FH29_9CREN</name>
<gene>
    <name evidence="1" type="ORF">IG193_01360</name>
</gene>
<dbReference type="Proteomes" id="UP000594121">
    <property type="component" value="Chromosome"/>
</dbReference>
<accession>A0A7L9FH29</accession>
<protein>
    <submittedName>
        <fullName evidence="1">Uncharacterized protein</fullName>
    </submittedName>
</protein>
<reference evidence="1 2" key="1">
    <citation type="submission" date="2020-10" db="EMBL/GenBank/DDBJ databases">
        <title>Thermofilum lucidum 3507LT sp. nov. a novel member of Thermofilaceae family isolated from Chile hot spring, and proposal of description order Thermofilales.</title>
        <authorList>
            <person name="Zayulina K.S."/>
            <person name="Elcheninov A.G."/>
            <person name="Toshchakov S.V."/>
            <person name="Kublanov I.V."/>
        </authorList>
    </citation>
    <scope>NUCLEOTIDE SEQUENCE [LARGE SCALE GENOMIC DNA]</scope>
    <source>
        <strain evidence="1 2">3507LT</strain>
    </source>
</reference>
<dbReference type="AlphaFoldDB" id="A0A7L9FH29"/>
<dbReference type="RefSeq" id="WP_192819110.1">
    <property type="nucleotide sequence ID" value="NZ_CP062310.1"/>
</dbReference>
<dbReference type="EMBL" id="CP062310">
    <property type="protein sequence ID" value="QOJ79138.1"/>
    <property type="molecule type" value="Genomic_DNA"/>
</dbReference>
<dbReference type="KEGG" id="thel:IG193_01360"/>